<name>A0A7I5E9X3_HAECO</name>
<protein>
    <submittedName>
        <fullName evidence="3">Protein E4</fullName>
    </submittedName>
</protein>
<organism evidence="2 3">
    <name type="scientific">Haemonchus contortus</name>
    <name type="common">Barber pole worm</name>
    <dbReference type="NCBI Taxonomy" id="6289"/>
    <lineage>
        <taxon>Eukaryota</taxon>
        <taxon>Metazoa</taxon>
        <taxon>Ecdysozoa</taxon>
        <taxon>Nematoda</taxon>
        <taxon>Chromadorea</taxon>
        <taxon>Rhabditida</taxon>
        <taxon>Rhabditina</taxon>
        <taxon>Rhabditomorpha</taxon>
        <taxon>Strongyloidea</taxon>
        <taxon>Trichostrongylidae</taxon>
        <taxon>Haemonchus</taxon>
    </lineage>
</organism>
<feature type="compositionally biased region" description="Basic and acidic residues" evidence="1">
    <location>
        <begin position="53"/>
        <end position="62"/>
    </location>
</feature>
<dbReference type="WBParaSite" id="HCON_00095620-00001">
    <property type="protein sequence ID" value="HCON_00095620-00001"/>
    <property type="gene ID" value="HCON_00095620"/>
</dbReference>
<accession>A0A7I5E9X3</accession>
<proteinExistence type="predicted"/>
<dbReference type="Proteomes" id="UP000025227">
    <property type="component" value="Unplaced"/>
</dbReference>
<dbReference type="AlphaFoldDB" id="A0A7I5E9X3"/>
<evidence type="ECO:0000313" key="2">
    <source>
        <dbReference type="Proteomes" id="UP000025227"/>
    </source>
</evidence>
<feature type="region of interest" description="Disordered" evidence="1">
    <location>
        <begin position="34"/>
        <end position="95"/>
    </location>
</feature>
<keyword evidence="2" id="KW-1185">Reference proteome</keyword>
<evidence type="ECO:0000313" key="3">
    <source>
        <dbReference type="WBParaSite" id="HCON_00095620-00001"/>
    </source>
</evidence>
<reference evidence="3" key="1">
    <citation type="submission" date="2020-12" db="UniProtKB">
        <authorList>
            <consortium name="WormBaseParasite"/>
        </authorList>
    </citation>
    <scope>IDENTIFICATION</scope>
    <source>
        <strain evidence="3">MHco3</strain>
    </source>
</reference>
<evidence type="ECO:0000256" key="1">
    <source>
        <dbReference type="SAM" id="MobiDB-lite"/>
    </source>
</evidence>
<sequence length="112" mass="12339">MADLTTPFKLGAQGINTIVQECDRHRTPTTLVLHRRQAGGHSYRAPTSDPDPSGDRNGGETRRQRKQHRSDDEEESREVIQGGTEPSSLGPTTLPRCTTVLYSTILCLIPAQ</sequence>